<dbReference type="EMBL" id="AZSI01000063">
    <property type="protein sequence ID" value="KEY62148.1"/>
    <property type="molecule type" value="Genomic_DNA"/>
</dbReference>
<protein>
    <recommendedName>
        <fullName evidence="5">Signal peptidase-like protein</fullName>
    </recommendedName>
</protein>
<evidence type="ECO:0008006" key="5">
    <source>
        <dbReference type="Google" id="ProtNLM"/>
    </source>
</evidence>
<dbReference type="RefSeq" id="WP_021216015.1">
    <property type="nucleotide sequence ID" value="NZ_AZSI01000063.1"/>
</dbReference>
<gene>
    <name evidence="3" type="ORF">U725_01709</name>
</gene>
<accession>A0A084AA19</accession>
<keyword evidence="2" id="KW-1133">Transmembrane helix</keyword>
<keyword evidence="2" id="KW-0472">Membrane</keyword>
<dbReference type="PATRIC" id="fig|1415168.3.peg.1777"/>
<feature type="compositionally biased region" description="Basic and acidic residues" evidence="1">
    <location>
        <begin position="1"/>
        <end position="22"/>
    </location>
</feature>
<evidence type="ECO:0000256" key="1">
    <source>
        <dbReference type="SAM" id="MobiDB-lite"/>
    </source>
</evidence>
<dbReference type="Proteomes" id="UP000028401">
    <property type="component" value="Unassembled WGS sequence"/>
</dbReference>
<comment type="caution">
    <text evidence="3">The sequence shown here is derived from an EMBL/GenBank/DDBJ whole genome shotgun (WGS) entry which is preliminary data.</text>
</comment>
<evidence type="ECO:0000313" key="4">
    <source>
        <dbReference type="Proteomes" id="UP000028401"/>
    </source>
</evidence>
<feature type="region of interest" description="Disordered" evidence="1">
    <location>
        <begin position="1"/>
        <end position="23"/>
    </location>
</feature>
<sequence>MTQNKEPERKPERKPIDPKDLNKFVNGLNDYRDNWMSEINGKDYLTPNRKIEENKKSKKEQNNSTKALQKIEDLLNDSNKSVDSEMILQIAKKKLESGEFNSEDAEDFIVHDLLLLTTTPGKQGITNRERDYINSRRKRGGMRTALISVIGTIIIFLAWAIKMGFFK</sequence>
<reference evidence="3 4" key="1">
    <citation type="submission" date="2014-06" db="EMBL/GenBank/DDBJ databases">
        <title>Draft genome sequence of the putrescine producing strain Lactococcus lactis subsp cremoris GE214.</title>
        <authorList>
            <person name="Ladero V."/>
            <person name="Linares D.M."/>
            <person name="del Rio B."/>
            <person name="Mayo B."/>
            <person name="Martin M.C."/>
            <person name="Fernandez M."/>
            <person name="Alvarez M.A."/>
        </authorList>
    </citation>
    <scope>NUCLEOTIDE SEQUENCE [LARGE SCALE GENOMIC DNA]</scope>
    <source>
        <strain evidence="3 4">GE214</strain>
    </source>
</reference>
<dbReference type="AlphaFoldDB" id="A0A084AA19"/>
<keyword evidence="2" id="KW-0812">Transmembrane</keyword>
<name>A0A084AA19_LACLC</name>
<evidence type="ECO:0000313" key="3">
    <source>
        <dbReference type="EMBL" id="KEY62148.1"/>
    </source>
</evidence>
<feature type="transmembrane region" description="Helical" evidence="2">
    <location>
        <begin position="144"/>
        <end position="161"/>
    </location>
</feature>
<proteinExistence type="predicted"/>
<evidence type="ECO:0000256" key="2">
    <source>
        <dbReference type="SAM" id="Phobius"/>
    </source>
</evidence>
<organism evidence="3 4">
    <name type="scientific">Lactococcus cremoris subsp. cremoris GE214</name>
    <dbReference type="NCBI Taxonomy" id="1415168"/>
    <lineage>
        <taxon>Bacteria</taxon>
        <taxon>Bacillati</taxon>
        <taxon>Bacillota</taxon>
        <taxon>Bacilli</taxon>
        <taxon>Lactobacillales</taxon>
        <taxon>Streptococcaceae</taxon>
        <taxon>Lactococcus</taxon>
        <taxon>Lactococcus cremoris subsp. cremoris</taxon>
    </lineage>
</organism>